<accession>A0A2N5N9L6</accession>
<evidence type="ECO:0000313" key="2">
    <source>
        <dbReference type="EMBL" id="PLT47015.1"/>
    </source>
</evidence>
<feature type="transmembrane region" description="Helical" evidence="1">
    <location>
        <begin position="53"/>
        <end position="75"/>
    </location>
</feature>
<organism evidence="2 3">
    <name type="scientific">Paenibacillus pasadenensis</name>
    <dbReference type="NCBI Taxonomy" id="217090"/>
    <lineage>
        <taxon>Bacteria</taxon>
        <taxon>Bacillati</taxon>
        <taxon>Bacillota</taxon>
        <taxon>Bacilli</taxon>
        <taxon>Bacillales</taxon>
        <taxon>Paenibacillaceae</taxon>
        <taxon>Paenibacillus</taxon>
    </lineage>
</organism>
<evidence type="ECO:0000256" key="1">
    <source>
        <dbReference type="SAM" id="Phobius"/>
    </source>
</evidence>
<dbReference type="AlphaFoldDB" id="A0A2N5N9L6"/>
<gene>
    <name evidence="2" type="ORF">B8V81_1239</name>
</gene>
<dbReference type="RefSeq" id="WP_101807963.1">
    <property type="nucleotide sequence ID" value="NZ_NFEZ01000003.1"/>
</dbReference>
<dbReference type="GO" id="GO:0005886">
    <property type="term" value="C:plasma membrane"/>
    <property type="evidence" value="ECO:0007669"/>
    <property type="project" value="UniProtKB-SubCell"/>
</dbReference>
<sequence>MNAVHVARREIKLGFRNPWSYSFLVLFTIFSLLLLLIGAQSPGGGYTSTTGSMLSLILYLLPLMTLLIGSFSLTAEKEEGSWQLLAVYPLRTSSFVFGKYAGLSLVLGAIVAFAFGASGVAGALAGGGFDLRTLLLFLAFSLLLVLLYLAVALLIGTVAANRWQALTYAVAFWFFTVIGWPTLLIAVLGYLPYLWIKPALTALTLLNPAELVRLFVVVRLGGGSILGPDYYRWVEVMAGGWGPLLFAGICLAWIAGAGGIAVWAWERGRRHG</sequence>
<proteinExistence type="predicted"/>
<feature type="transmembrane region" description="Helical" evidence="1">
    <location>
        <begin position="135"/>
        <end position="156"/>
    </location>
</feature>
<feature type="transmembrane region" description="Helical" evidence="1">
    <location>
        <begin position="21"/>
        <end position="41"/>
    </location>
</feature>
<feature type="transmembrane region" description="Helical" evidence="1">
    <location>
        <begin position="168"/>
        <end position="191"/>
    </location>
</feature>
<dbReference type="GO" id="GO:0140359">
    <property type="term" value="F:ABC-type transporter activity"/>
    <property type="evidence" value="ECO:0007669"/>
    <property type="project" value="InterPro"/>
</dbReference>
<reference evidence="2 3" key="1">
    <citation type="submission" date="2017-05" db="EMBL/GenBank/DDBJ databases">
        <title>Functional genome analysis of Paenibacillus pasadenensis strain R16: insights on endophytic life style and antifungal activity.</title>
        <authorList>
            <person name="Passera A."/>
            <person name="Marcolungo L."/>
            <person name="Casati P."/>
            <person name="Brasca M."/>
            <person name="Quaglino F."/>
            <person name="Delledonne M."/>
        </authorList>
    </citation>
    <scope>NUCLEOTIDE SEQUENCE [LARGE SCALE GENOMIC DNA]</scope>
    <source>
        <strain evidence="2 3">R16</strain>
    </source>
</reference>
<keyword evidence="3" id="KW-1185">Reference proteome</keyword>
<feature type="transmembrane region" description="Helical" evidence="1">
    <location>
        <begin position="96"/>
        <end position="115"/>
    </location>
</feature>
<evidence type="ECO:0000313" key="3">
    <source>
        <dbReference type="Proteomes" id="UP000234789"/>
    </source>
</evidence>
<keyword evidence="1" id="KW-1133">Transmembrane helix</keyword>
<feature type="transmembrane region" description="Helical" evidence="1">
    <location>
        <begin position="243"/>
        <end position="265"/>
    </location>
</feature>
<dbReference type="PANTHER" id="PTHR43471">
    <property type="entry name" value="ABC TRANSPORTER PERMEASE"/>
    <property type="match status" value="1"/>
</dbReference>
<dbReference type="Pfam" id="PF12679">
    <property type="entry name" value="ABC2_membrane_2"/>
    <property type="match status" value="1"/>
</dbReference>
<keyword evidence="1 2" id="KW-0812">Transmembrane</keyword>
<dbReference type="PANTHER" id="PTHR43471:SF1">
    <property type="entry name" value="ABC TRANSPORTER PERMEASE PROTEIN NOSY-RELATED"/>
    <property type="match status" value="1"/>
</dbReference>
<protein>
    <submittedName>
        <fullName evidence="2">Nitrous oxide reductase maturation transmembrane protein NosY</fullName>
    </submittedName>
</protein>
<dbReference type="Proteomes" id="UP000234789">
    <property type="component" value="Unassembled WGS sequence"/>
</dbReference>
<keyword evidence="1" id="KW-0472">Membrane</keyword>
<comment type="caution">
    <text evidence="2">The sequence shown here is derived from an EMBL/GenBank/DDBJ whole genome shotgun (WGS) entry which is preliminary data.</text>
</comment>
<dbReference type="EMBL" id="NFEZ01000003">
    <property type="protein sequence ID" value="PLT47015.1"/>
    <property type="molecule type" value="Genomic_DNA"/>
</dbReference>
<name>A0A2N5N9L6_9BACL</name>